<sequence length="113" mass="13615">MEQLTIFDVMDETKNKLYEVLEKNGLDYKIHKYYLYSDYQGAVQYYYISTTDNTIRVFLPIPRKRRIIQNIPIEHWIDWDSAEIRVKTDYSFFSSFSSENAYITINKKPISCM</sequence>
<dbReference type="Proteomes" id="UP000223366">
    <property type="component" value="Unassembled WGS sequence"/>
</dbReference>
<dbReference type="AlphaFoldDB" id="A0A9X7BI25"/>
<organism evidence="1 2">
    <name type="scientific">Bacillus thuringiensis</name>
    <dbReference type="NCBI Taxonomy" id="1428"/>
    <lineage>
        <taxon>Bacteria</taxon>
        <taxon>Bacillati</taxon>
        <taxon>Bacillota</taxon>
        <taxon>Bacilli</taxon>
        <taxon>Bacillales</taxon>
        <taxon>Bacillaceae</taxon>
        <taxon>Bacillus</taxon>
        <taxon>Bacillus cereus group</taxon>
    </lineage>
</organism>
<reference evidence="1 2" key="1">
    <citation type="submission" date="2017-09" db="EMBL/GenBank/DDBJ databases">
        <title>Large-scale bioinformatics analysis of Bacillus genomes uncovers conserved roles of natural products in bacterial physiology.</title>
        <authorList>
            <consortium name="Agbiome Team Llc"/>
            <person name="Bleich R.M."/>
            <person name="Grubbs K.J."/>
            <person name="Santa Maria K.C."/>
            <person name="Allen S.E."/>
            <person name="Farag S."/>
            <person name="Shank E.A."/>
            <person name="Bowers A."/>
        </authorList>
    </citation>
    <scope>NUCLEOTIDE SEQUENCE [LARGE SCALE GENOMIC DNA]</scope>
    <source>
        <strain evidence="1 2">AFS060060</strain>
    </source>
</reference>
<dbReference type="EMBL" id="NVDU01000097">
    <property type="protein sequence ID" value="PFV25311.1"/>
    <property type="molecule type" value="Genomic_DNA"/>
</dbReference>
<gene>
    <name evidence="1" type="ORF">COK99_29395</name>
</gene>
<dbReference type="RefSeq" id="WP_061660630.1">
    <property type="nucleotide sequence ID" value="NZ_JBITVS010000012.1"/>
</dbReference>
<protein>
    <submittedName>
        <fullName evidence="1">Uncharacterized protein</fullName>
    </submittedName>
</protein>
<comment type="caution">
    <text evidence="1">The sequence shown here is derived from an EMBL/GenBank/DDBJ whole genome shotgun (WGS) entry which is preliminary data.</text>
</comment>
<proteinExistence type="predicted"/>
<evidence type="ECO:0000313" key="2">
    <source>
        <dbReference type="Proteomes" id="UP000223366"/>
    </source>
</evidence>
<evidence type="ECO:0000313" key="1">
    <source>
        <dbReference type="EMBL" id="PFV25311.1"/>
    </source>
</evidence>
<accession>A0A9X7BI25</accession>
<name>A0A9X7BI25_BACTU</name>